<dbReference type="OrthoDB" id="2556695at2759"/>
<protein>
    <submittedName>
        <fullName evidence="2">Isochorismatase</fullName>
    </submittedName>
</protein>
<name>R9P7R3_PSEHS</name>
<dbReference type="GeneID" id="24110225"/>
<evidence type="ECO:0000313" key="2">
    <source>
        <dbReference type="EMBL" id="GAC97359.1"/>
    </source>
</evidence>
<feature type="compositionally biased region" description="Low complexity" evidence="1">
    <location>
        <begin position="82"/>
        <end position="98"/>
    </location>
</feature>
<evidence type="ECO:0000313" key="3">
    <source>
        <dbReference type="Proteomes" id="UP000014071"/>
    </source>
</evidence>
<feature type="compositionally biased region" description="Basic and acidic residues" evidence="1">
    <location>
        <begin position="72"/>
        <end position="81"/>
    </location>
</feature>
<accession>R9P7R3</accession>
<keyword evidence="3" id="KW-1185">Reference proteome</keyword>
<proteinExistence type="predicted"/>
<reference evidence="3" key="1">
    <citation type="journal article" date="2013" name="Genome Announc.">
        <title>Draft genome sequence of the basidiomycetous yeast-like fungus Pseudozyma hubeiensis SY62, which produces an abundant amount of the biosurfactant mannosylerythritol lipids.</title>
        <authorList>
            <person name="Konishi M."/>
            <person name="Hatada Y."/>
            <person name="Horiuchi J."/>
        </authorList>
    </citation>
    <scope>NUCLEOTIDE SEQUENCE [LARGE SCALE GENOMIC DNA]</scope>
    <source>
        <strain evidence="3">SY62</strain>
    </source>
</reference>
<dbReference type="EMBL" id="DF238808">
    <property type="protein sequence ID" value="GAC97359.1"/>
    <property type="molecule type" value="Genomic_DNA"/>
</dbReference>
<organism evidence="2 3">
    <name type="scientific">Pseudozyma hubeiensis (strain SY62)</name>
    <name type="common">Yeast</name>
    <dbReference type="NCBI Taxonomy" id="1305764"/>
    <lineage>
        <taxon>Eukaryota</taxon>
        <taxon>Fungi</taxon>
        <taxon>Dikarya</taxon>
        <taxon>Basidiomycota</taxon>
        <taxon>Ustilaginomycotina</taxon>
        <taxon>Ustilaginomycetes</taxon>
        <taxon>Ustilaginales</taxon>
        <taxon>Ustilaginaceae</taxon>
        <taxon>Pseudozyma</taxon>
    </lineage>
</organism>
<feature type="region of interest" description="Disordered" evidence="1">
    <location>
        <begin position="60"/>
        <end position="154"/>
    </location>
</feature>
<dbReference type="RefSeq" id="XP_012190946.1">
    <property type="nucleotide sequence ID" value="XM_012335556.1"/>
</dbReference>
<dbReference type="HOGENOM" id="CLU_1705030_0_0_1"/>
<dbReference type="Proteomes" id="UP000014071">
    <property type="component" value="Unassembled WGS sequence"/>
</dbReference>
<sequence length="154" mass="16273">MSPNGAFSVAQLGQLDANTKIGFSATSDCKQTYTPDLKELMALEKSQACTGYVVGDKESKGVVPEQIADNKSGSDAKKSDKQQAQQGSQQPGSAEQGGLVRRNNAPFSGFFKKRTTDESHIMMPAPADLGDGSKPDVPASQSKGQLSYVMLVQA</sequence>
<gene>
    <name evidence="2" type="ORF">PHSY_004944</name>
</gene>
<evidence type="ECO:0000256" key="1">
    <source>
        <dbReference type="SAM" id="MobiDB-lite"/>
    </source>
</evidence>
<dbReference type="AlphaFoldDB" id="R9P7R3"/>